<comment type="caution">
    <text evidence="2">The sequence shown here is derived from an EMBL/GenBank/DDBJ whole genome shotgun (WGS) entry which is preliminary data.</text>
</comment>
<protein>
    <submittedName>
        <fullName evidence="2">Uncharacterized protein</fullName>
    </submittedName>
</protein>
<sequence length="299" mass="33449">MELDWGGAGSGRNGMFSSRVKYTDGTFVYIYVDREEQEFGRVDLDELSGNSMGERYKQLCLMPRYDVFAFMRKKVDKKDGSFVIYKFDEMPKPAPVEVEEEDDSDDESRNGEGIGNGSDGDDDQDVDSRPQEYTADPVDEDAAGSHPTTDAVGSPRSDGMQDMDEQEDAPRSPAHSVTNASSVDGDPDPDVYFFFQPIHKGSFTTMAEANAKAIDTFTLLTRPRPPARMDAVFYYKHTLQPAIDEERRELLRDQDANDATQQADLSWKPSPQFGYDYEEINVTVTKSTLEGPLDLTGAF</sequence>
<organism evidence="2 3">
    <name type="scientific">Sporothrix curviconia</name>
    <dbReference type="NCBI Taxonomy" id="1260050"/>
    <lineage>
        <taxon>Eukaryota</taxon>
        <taxon>Fungi</taxon>
        <taxon>Dikarya</taxon>
        <taxon>Ascomycota</taxon>
        <taxon>Pezizomycotina</taxon>
        <taxon>Sordariomycetes</taxon>
        <taxon>Sordariomycetidae</taxon>
        <taxon>Ophiostomatales</taxon>
        <taxon>Ophiostomataceae</taxon>
        <taxon>Sporothrix</taxon>
    </lineage>
</organism>
<evidence type="ECO:0000313" key="3">
    <source>
        <dbReference type="Proteomes" id="UP001642405"/>
    </source>
</evidence>
<proteinExistence type="predicted"/>
<keyword evidence="3" id="KW-1185">Reference proteome</keyword>
<evidence type="ECO:0000313" key="2">
    <source>
        <dbReference type="EMBL" id="CAK7230289.1"/>
    </source>
</evidence>
<dbReference type="EMBL" id="CAWUHB010000052">
    <property type="protein sequence ID" value="CAK7230289.1"/>
    <property type="molecule type" value="Genomic_DNA"/>
</dbReference>
<accession>A0ABP0CDY8</accession>
<gene>
    <name evidence="2" type="ORF">SCUCBS95973_007524</name>
</gene>
<feature type="compositionally biased region" description="Acidic residues" evidence="1">
    <location>
        <begin position="97"/>
        <end position="106"/>
    </location>
</feature>
<name>A0ABP0CDY8_9PEZI</name>
<dbReference type="Proteomes" id="UP001642405">
    <property type="component" value="Unassembled WGS sequence"/>
</dbReference>
<evidence type="ECO:0000256" key="1">
    <source>
        <dbReference type="SAM" id="MobiDB-lite"/>
    </source>
</evidence>
<reference evidence="2 3" key="1">
    <citation type="submission" date="2024-01" db="EMBL/GenBank/DDBJ databases">
        <authorList>
            <person name="Allen C."/>
            <person name="Tagirdzhanova G."/>
        </authorList>
    </citation>
    <scope>NUCLEOTIDE SEQUENCE [LARGE SCALE GENOMIC DNA]</scope>
</reference>
<feature type="region of interest" description="Disordered" evidence="1">
    <location>
        <begin position="93"/>
        <end position="186"/>
    </location>
</feature>